<feature type="domain" description="Tc1-like transposase DDE" evidence="1">
    <location>
        <begin position="1"/>
        <end position="55"/>
    </location>
</feature>
<protein>
    <submittedName>
        <fullName evidence="2">Transposase</fullName>
    </submittedName>
</protein>
<organism evidence="2 3">
    <name type="scientific">Deinococcus oregonensis</name>
    <dbReference type="NCBI Taxonomy" id="1805970"/>
    <lineage>
        <taxon>Bacteria</taxon>
        <taxon>Thermotogati</taxon>
        <taxon>Deinococcota</taxon>
        <taxon>Deinococci</taxon>
        <taxon>Deinococcales</taxon>
        <taxon>Deinococcaceae</taxon>
        <taxon>Deinococcus</taxon>
    </lineage>
</organism>
<dbReference type="InterPro" id="IPR036397">
    <property type="entry name" value="RNaseH_sf"/>
</dbReference>
<evidence type="ECO:0000313" key="3">
    <source>
        <dbReference type="Proteomes" id="UP001589733"/>
    </source>
</evidence>
<evidence type="ECO:0000259" key="1">
    <source>
        <dbReference type="Pfam" id="PF13358"/>
    </source>
</evidence>
<comment type="caution">
    <text evidence="2">The sequence shown here is derived from an EMBL/GenBank/DDBJ whole genome shotgun (WGS) entry which is preliminary data.</text>
</comment>
<dbReference type="Pfam" id="PF13358">
    <property type="entry name" value="DDE_3"/>
    <property type="match status" value="1"/>
</dbReference>
<proteinExistence type="predicted"/>
<reference evidence="2 3" key="1">
    <citation type="submission" date="2024-09" db="EMBL/GenBank/DDBJ databases">
        <authorList>
            <person name="Sun Q."/>
            <person name="Mori K."/>
        </authorList>
    </citation>
    <scope>NUCLEOTIDE SEQUENCE [LARGE SCALE GENOMIC DNA]</scope>
    <source>
        <strain evidence="2 3">JCM 13503</strain>
    </source>
</reference>
<gene>
    <name evidence="2" type="ORF">ACFFLM_05270</name>
</gene>
<evidence type="ECO:0000313" key="2">
    <source>
        <dbReference type="EMBL" id="MFB9991386.1"/>
    </source>
</evidence>
<dbReference type="InterPro" id="IPR038717">
    <property type="entry name" value="Tc1-like_DDE_dom"/>
</dbReference>
<sequence length="86" mass="9932">MVVHDNASIHKMKAVTAFVASEPRLFPRYLPPYVSELNPTLLVWADVKRNILGNFCARRLNALKARLRVGWQRVRDVSLLRMSLPF</sequence>
<accession>A0ABV6AYU3</accession>
<keyword evidence="3" id="KW-1185">Reference proteome</keyword>
<dbReference type="EMBL" id="JBHLYR010000014">
    <property type="protein sequence ID" value="MFB9991386.1"/>
    <property type="molecule type" value="Genomic_DNA"/>
</dbReference>
<dbReference type="Proteomes" id="UP001589733">
    <property type="component" value="Unassembled WGS sequence"/>
</dbReference>
<dbReference type="RefSeq" id="WP_380006284.1">
    <property type="nucleotide sequence ID" value="NZ_JBHLYR010000014.1"/>
</dbReference>
<name>A0ABV6AYU3_9DEIO</name>
<dbReference type="Gene3D" id="3.30.420.10">
    <property type="entry name" value="Ribonuclease H-like superfamily/Ribonuclease H"/>
    <property type="match status" value="1"/>
</dbReference>